<dbReference type="eggNOG" id="ENOG502R0VD">
    <property type="taxonomic scope" value="Eukaryota"/>
</dbReference>
<dbReference type="InParanoid" id="A8P038"/>
<feature type="region of interest" description="Disordered" evidence="1">
    <location>
        <begin position="1"/>
        <end position="39"/>
    </location>
</feature>
<dbReference type="OrthoDB" id="2562681at2759"/>
<dbReference type="Proteomes" id="UP000001861">
    <property type="component" value="Unassembled WGS sequence"/>
</dbReference>
<organism evidence="2 3">
    <name type="scientific">Coprinopsis cinerea (strain Okayama-7 / 130 / ATCC MYA-4618 / FGSC 9003)</name>
    <name type="common">Inky cap fungus</name>
    <name type="synonym">Hormographiella aspergillata</name>
    <dbReference type="NCBI Taxonomy" id="240176"/>
    <lineage>
        <taxon>Eukaryota</taxon>
        <taxon>Fungi</taxon>
        <taxon>Dikarya</taxon>
        <taxon>Basidiomycota</taxon>
        <taxon>Agaricomycotina</taxon>
        <taxon>Agaricomycetes</taxon>
        <taxon>Agaricomycetidae</taxon>
        <taxon>Agaricales</taxon>
        <taxon>Agaricineae</taxon>
        <taxon>Psathyrellaceae</taxon>
        <taxon>Coprinopsis</taxon>
    </lineage>
</organism>
<evidence type="ECO:0000313" key="3">
    <source>
        <dbReference type="Proteomes" id="UP000001861"/>
    </source>
</evidence>
<dbReference type="KEGG" id="cci:CC1G_11460"/>
<evidence type="ECO:0000256" key="1">
    <source>
        <dbReference type="SAM" id="MobiDB-lite"/>
    </source>
</evidence>
<feature type="compositionally biased region" description="Basic and acidic residues" evidence="1">
    <location>
        <begin position="13"/>
        <end position="22"/>
    </location>
</feature>
<feature type="region of interest" description="Disordered" evidence="1">
    <location>
        <begin position="52"/>
        <end position="164"/>
    </location>
</feature>
<protein>
    <recommendedName>
        <fullName evidence="4">Hyaluronan/mRNA-binding protein domain-containing protein</fullName>
    </recommendedName>
</protein>
<gene>
    <name evidence="2" type="ORF">CC1G_11460</name>
</gene>
<dbReference type="STRING" id="240176.A8P038"/>
<sequence length="164" mass="17927">MARTARSQFPRAVQKDRHENRSGLDPNLRKGGAGSYNWGNIMDERELHTEALHDEGIVDDGELVGRPLEQDIIADQQFRAGSPADTTSSGPSKPGLSRSRSHEEELEEARKARKNMLNKKNIDLSAIARTSVGASTSPPRSDGMLRGPGRSDKDVPISATTRLI</sequence>
<dbReference type="OMA" id="NGMDKHI"/>
<comment type="caution">
    <text evidence="2">The sequence shown here is derived from an EMBL/GenBank/DDBJ whole genome shotgun (WGS) entry which is preliminary data.</text>
</comment>
<keyword evidence="3" id="KW-1185">Reference proteome</keyword>
<dbReference type="EMBL" id="AACS02000006">
    <property type="protein sequence ID" value="EAU84022.1"/>
    <property type="molecule type" value="Genomic_DNA"/>
</dbReference>
<dbReference type="AlphaFoldDB" id="A8P038"/>
<dbReference type="GeneID" id="6014377"/>
<evidence type="ECO:0008006" key="4">
    <source>
        <dbReference type="Google" id="ProtNLM"/>
    </source>
</evidence>
<name>A8P038_COPC7</name>
<reference evidence="2 3" key="1">
    <citation type="journal article" date="2010" name="Proc. Natl. Acad. Sci. U.S.A.">
        <title>Insights into evolution of multicellular fungi from the assembled chromosomes of the mushroom Coprinopsis cinerea (Coprinus cinereus).</title>
        <authorList>
            <person name="Stajich J.E."/>
            <person name="Wilke S.K."/>
            <person name="Ahren D."/>
            <person name="Au C.H."/>
            <person name="Birren B.W."/>
            <person name="Borodovsky M."/>
            <person name="Burns C."/>
            <person name="Canback B."/>
            <person name="Casselton L.A."/>
            <person name="Cheng C.K."/>
            <person name="Deng J."/>
            <person name="Dietrich F.S."/>
            <person name="Fargo D.C."/>
            <person name="Farman M.L."/>
            <person name="Gathman A.C."/>
            <person name="Goldberg J."/>
            <person name="Guigo R."/>
            <person name="Hoegger P.J."/>
            <person name="Hooker J.B."/>
            <person name="Huggins A."/>
            <person name="James T.Y."/>
            <person name="Kamada T."/>
            <person name="Kilaru S."/>
            <person name="Kodira C."/>
            <person name="Kues U."/>
            <person name="Kupfer D."/>
            <person name="Kwan H.S."/>
            <person name="Lomsadze A."/>
            <person name="Li W."/>
            <person name="Lilly W.W."/>
            <person name="Ma L.J."/>
            <person name="Mackey A.J."/>
            <person name="Manning G."/>
            <person name="Martin F."/>
            <person name="Muraguchi H."/>
            <person name="Natvig D.O."/>
            <person name="Palmerini H."/>
            <person name="Ramesh M.A."/>
            <person name="Rehmeyer C.J."/>
            <person name="Roe B.A."/>
            <person name="Shenoy N."/>
            <person name="Stanke M."/>
            <person name="Ter-Hovhannisyan V."/>
            <person name="Tunlid A."/>
            <person name="Velagapudi R."/>
            <person name="Vision T.J."/>
            <person name="Zeng Q."/>
            <person name="Zolan M.E."/>
            <person name="Pukkila P.J."/>
        </authorList>
    </citation>
    <scope>NUCLEOTIDE SEQUENCE [LARGE SCALE GENOMIC DNA]</scope>
    <source>
        <strain evidence="3">Okayama-7 / 130 / ATCC MYA-4618 / FGSC 9003</strain>
    </source>
</reference>
<accession>A8P038</accession>
<dbReference type="RefSeq" id="XP_001837815.1">
    <property type="nucleotide sequence ID" value="XM_001837763.2"/>
</dbReference>
<proteinExistence type="predicted"/>
<evidence type="ECO:0000313" key="2">
    <source>
        <dbReference type="EMBL" id="EAU84022.1"/>
    </source>
</evidence>
<dbReference type="VEuPathDB" id="FungiDB:CC1G_11460"/>